<dbReference type="EMBL" id="NBIV01000300">
    <property type="protein sequence ID" value="PXF40399.1"/>
    <property type="molecule type" value="Genomic_DNA"/>
</dbReference>
<comment type="caution">
    <text evidence="2">The sequence shown here is derived from an EMBL/GenBank/DDBJ whole genome shotgun (WGS) entry which is preliminary data.</text>
</comment>
<dbReference type="PANTHER" id="PTHR11012:SF30">
    <property type="entry name" value="PROTEIN KINASE-LIKE DOMAIN-CONTAINING"/>
    <property type="match status" value="1"/>
</dbReference>
<dbReference type="Proteomes" id="UP000247409">
    <property type="component" value="Unassembled WGS sequence"/>
</dbReference>
<dbReference type="Gene3D" id="3.90.1200.10">
    <property type="match status" value="1"/>
</dbReference>
<gene>
    <name evidence="2" type="ORF">BWQ96_09891</name>
</gene>
<dbReference type="InterPro" id="IPR011009">
    <property type="entry name" value="Kinase-like_dom_sf"/>
</dbReference>
<proteinExistence type="predicted"/>
<reference evidence="2 3" key="1">
    <citation type="journal article" date="2018" name="Mol. Biol. Evol.">
        <title>Analysis of the draft genome of the red seaweed Gracilariopsis chorda provides insights into genome size evolution in Rhodophyta.</title>
        <authorList>
            <person name="Lee J."/>
            <person name="Yang E.C."/>
            <person name="Graf L."/>
            <person name="Yang J.H."/>
            <person name="Qiu H."/>
            <person name="Zel Zion U."/>
            <person name="Chan C.X."/>
            <person name="Stephens T.G."/>
            <person name="Weber A.P.M."/>
            <person name="Boo G.H."/>
            <person name="Boo S.M."/>
            <person name="Kim K.M."/>
            <person name="Shin Y."/>
            <person name="Jung M."/>
            <person name="Lee S.J."/>
            <person name="Yim H.S."/>
            <person name="Lee J.H."/>
            <person name="Bhattacharya D."/>
            <person name="Yoon H.S."/>
        </authorList>
    </citation>
    <scope>NUCLEOTIDE SEQUENCE [LARGE SCALE GENOMIC DNA]</scope>
    <source>
        <strain evidence="2 3">SKKU-2015</strain>
        <tissue evidence="2">Whole body</tissue>
    </source>
</reference>
<keyword evidence="3" id="KW-1185">Reference proteome</keyword>
<evidence type="ECO:0000259" key="1">
    <source>
        <dbReference type="PROSITE" id="PS50222"/>
    </source>
</evidence>
<dbReference type="PANTHER" id="PTHR11012">
    <property type="entry name" value="PROTEIN KINASE-LIKE DOMAIN-CONTAINING"/>
    <property type="match status" value="1"/>
</dbReference>
<protein>
    <recommendedName>
        <fullName evidence="1">EF-hand domain-containing protein</fullName>
    </recommendedName>
</protein>
<dbReference type="Gene3D" id="3.40.190.80">
    <property type="match status" value="1"/>
</dbReference>
<dbReference type="PROSITE" id="PS50222">
    <property type="entry name" value="EF_HAND_2"/>
    <property type="match status" value="1"/>
</dbReference>
<feature type="domain" description="EF-hand" evidence="1">
    <location>
        <begin position="543"/>
        <end position="578"/>
    </location>
</feature>
<dbReference type="AlphaFoldDB" id="A0A2V3IE79"/>
<evidence type="ECO:0000313" key="3">
    <source>
        <dbReference type="Proteomes" id="UP000247409"/>
    </source>
</evidence>
<accession>A0A2V3IE79</accession>
<dbReference type="InterPro" id="IPR004119">
    <property type="entry name" value="EcKL"/>
</dbReference>
<dbReference type="GO" id="GO:0005509">
    <property type="term" value="F:calcium ion binding"/>
    <property type="evidence" value="ECO:0007669"/>
    <property type="project" value="InterPro"/>
</dbReference>
<sequence>MVVETLDLRTVFLHCQNAAYAAGKLIRQKTAYGYQRTSHAGAEDVVERVEDYKTLSRNVESMVAAFLREKCHGLNIHTNAAECWGDDQSLSSNELSSAEELSFQLHVPDHFRNVSRNELEVVIEAVPTPCGTGSDEEWRIIIGILIAQRSVGGIISRAHANKLPIVALVDSGVQNLDIATDSSEQREAPVLIASDSEDGFDVRNAMKHVGQFATIERSSFVEDIIRISRGAVDLCILRDTGPVSYPAALEATVVASGGHVTNVFGTKFVYTKDQKFDAKYGFVASSKEFGGSEGSRKHMQLCQWWREAMVFDGLLKGTGIEQNAGAQATDVAVDLDGNVITREWLSAVMGKEVESFTAPESSAVRYLMSYACRVAFKYKASGCEPQSVFLKRVVMDELEHVRYKMKTAAHKLIRDVCSYKVEGGFLNTGASKCFGTERTRIVRPYYIECRAAGKDVPAMYSGFLCMLEDFASRDGWYQTGKLKMDETMSALDALASFHAFFWNARYMDGYEELNKSVWQQATYWLPSRQAGDSFEKIERCWKEHRRNFGKAFDAIEFDEDGVVNAENFGAVLERFARGSAEIVHGYGTHEEHCERTLIHGDSKAANLFFKRVKEGGGENGNGVELKVGLIDFQWCGWGHCSVDVAYLMLCATEAEVIGADEGSEDELLQAYYERFVRYLVRFGKAGDEERARCRMKYAEFKRVYEEAVVDIARVVVSYHWVRITASEGVLRRNANRLGANTYNKDLGCAKWLIEKTGRVLARKVRAGAE</sequence>
<dbReference type="SUPFAM" id="SSF56112">
    <property type="entry name" value="Protein kinase-like (PK-like)"/>
    <property type="match status" value="1"/>
</dbReference>
<dbReference type="InterPro" id="IPR002048">
    <property type="entry name" value="EF_hand_dom"/>
</dbReference>
<dbReference type="OrthoDB" id="5364at2759"/>
<dbReference type="SMART" id="SM00587">
    <property type="entry name" value="CHK"/>
    <property type="match status" value="1"/>
</dbReference>
<evidence type="ECO:0000313" key="2">
    <source>
        <dbReference type="EMBL" id="PXF40399.1"/>
    </source>
</evidence>
<dbReference type="InterPro" id="IPR015897">
    <property type="entry name" value="CHK_kinase-like"/>
</dbReference>
<dbReference type="Pfam" id="PF02958">
    <property type="entry name" value="EcKL"/>
    <property type="match status" value="1"/>
</dbReference>
<name>A0A2V3IE79_9FLOR</name>
<organism evidence="2 3">
    <name type="scientific">Gracilariopsis chorda</name>
    <dbReference type="NCBI Taxonomy" id="448386"/>
    <lineage>
        <taxon>Eukaryota</taxon>
        <taxon>Rhodophyta</taxon>
        <taxon>Florideophyceae</taxon>
        <taxon>Rhodymeniophycidae</taxon>
        <taxon>Gracilariales</taxon>
        <taxon>Gracilariaceae</taxon>
        <taxon>Gracilariopsis</taxon>
    </lineage>
</organism>